<proteinExistence type="predicted"/>
<evidence type="ECO:0000313" key="1">
    <source>
        <dbReference type="EMBL" id="VBB47016.1"/>
    </source>
</evidence>
<reference evidence="1" key="1">
    <citation type="submission" date="2018-07" db="EMBL/GenBank/DDBJ databases">
        <authorList>
            <consortium name="Genoscope - CEA"/>
            <person name="William W."/>
        </authorList>
    </citation>
    <scope>NUCLEOTIDE SEQUENCE</scope>
    <source>
        <strain evidence="1">IK1</strain>
    </source>
</reference>
<name>A0A653AG43_UNCDX</name>
<dbReference type="AlphaFoldDB" id="A0A653AG43"/>
<gene>
    <name evidence="1" type="ORF">TRIP_B50095</name>
</gene>
<sequence>MVNINEIKRLRGGDLQVAAQPNVQIDAVMGQKDYFRMETNSDGEAFQWGSKRHLPARTFV</sequence>
<protein>
    <submittedName>
        <fullName evidence="1">Uncharacterized protein</fullName>
    </submittedName>
</protein>
<organism evidence="1">
    <name type="scientific">Uncultured Desulfatiglans sp</name>
    <dbReference type="NCBI Taxonomy" id="1748965"/>
    <lineage>
        <taxon>Bacteria</taxon>
        <taxon>Pseudomonadati</taxon>
        <taxon>Thermodesulfobacteriota</taxon>
        <taxon>Desulfobacteria</taxon>
        <taxon>Desulfatiglandales</taxon>
        <taxon>Desulfatiglandaceae</taxon>
        <taxon>Desulfatiglans</taxon>
        <taxon>environmental samples</taxon>
    </lineage>
</organism>
<accession>A0A653AG43</accession>
<dbReference type="EMBL" id="UPXX01000032">
    <property type="protein sequence ID" value="VBB47016.1"/>
    <property type="molecule type" value="Genomic_DNA"/>
</dbReference>